<dbReference type="EMBL" id="CP003250">
    <property type="protein sequence ID" value="AFV77269.1"/>
    <property type="molecule type" value="Genomic_DNA"/>
</dbReference>
<protein>
    <submittedName>
        <fullName evidence="3">Uncharacterized protein</fullName>
    </submittedName>
</protein>
<keyword evidence="1" id="KW-0175">Coiled coil</keyword>
<dbReference type="PATRIC" id="fig|751945.3.peg.2221"/>
<feature type="region of interest" description="Disordered" evidence="2">
    <location>
        <begin position="646"/>
        <end position="666"/>
    </location>
</feature>
<feature type="coiled-coil region" evidence="1">
    <location>
        <begin position="372"/>
        <end position="399"/>
    </location>
</feature>
<reference evidence="3 4" key="1">
    <citation type="journal article" date="2013" name="Genome Announc.">
        <title>Whole Genome Sequencing of Thermus oshimai JL-2 and Thermus thermophilus JL-18, Incomplete Denitrifiers from the United States Great Basin.</title>
        <authorList>
            <person name="Murugapiran S.K."/>
            <person name="Huntemann M."/>
            <person name="Wei C.L."/>
            <person name="Han J."/>
            <person name="Detter J.C."/>
            <person name="Han C.S."/>
            <person name="Erkkila T.H."/>
            <person name="Teshima H."/>
            <person name="Chen A."/>
            <person name="Kyrpides N."/>
            <person name="Mavrommatis K."/>
            <person name="Markowitz V."/>
            <person name="Szeto E."/>
            <person name="Ivanova N."/>
            <person name="Pagani I."/>
            <person name="Lam J."/>
            <person name="McDonald A.I."/>
            <person name="Dodsworth J.A."/>
            <person name="Pati A."/>
            <person name="Goodwin L."/>
            <person name="Peters L."/>
            <person name="Pitluck S."/>
            <person name="Woyke T."/>
            <person name="Hedlund B.P."/>
        </authorList>
    </citation>
    <scope>NUCLEOTIDE SEQUENCE</scope>
    <source>
        <strain evidence="3 4">JL-2</strain>
        <plasmid evidence="3">pTHEOS01</plasmid>
    </source>
</reference>
<evidence type="ECO:0000313" key="3">
    <source>
        <dbReference type="EMBL" id="AFV77269.1"/>
    </source>
</evidence>
<dbReference type="AlphaFoldDB" id="K7R8A0"/>
<dbReference type="Proteomes" id="UP000000211">
    <property type="component" value="Plasmid pTHEOS01"/>
</dbReference>
<geneLocation type="plasmid" evidence="3 4">
    <name>pTHEOS01</name>
</geneLocation>
<dbReference type="RefSeq" id="WP_015065266.1">
    <property type="nucleotide sequence ID" value="NC_019387.1"/>
</dbReference>
<feature type="coiled-coil region" evidence="1">
    <location>
        <begin position="294"/>
        <end position="321"/>
    </location>
</feature>
<evidence type="ECO:0000256" key="1">
    <source>
        <dbReference type="SAM" id="Coils"/>
    </source>
</evidence>
<proteinExistence type="predicted"/>
<organism evidence="3 4">
    <name type="scientific">Thermus oshimai JL-2</name>
    <dbReference type="NCBI Taxonomy" id="751945"/>
    <lineage>
        <taxon>Bacteria</taxon>
        <taxon>Thermotogati</taxon>
        <taxon>Deinococcota</taxon>
        <taxon>Deinococci</taxon>
        <taxon>Thermales</taxon>
        <taxon>Thermaceae</taxon>
        <taxon>Thermus</taxon>
    </lineage>
</organism>
<accession>K7R8A0</accession>
<evidence type="ECO:0000313" key="4">
    <source>
        <dbReference type="Proteomes" id="UP000000211"/>
    </source>
</evidence>
<evidence type="ECO:0000256" key="2">
    <source>
        <dbReference type="SAM" id="MobiDB-lite"/>
    </source>
</evidence>
<keyword evidence="3" id="KW-0614">Plasmid</keyword>
<dbReference type="HOGENOM" id="CLU_405928_0_0_0"/>
<sequence length="677" mass="76851">MVHPTLLLPFPSARSLVEPLYPVWEKRLGPRAPALEKALPQAWREGLWRLLDQTRLLALRKRGFPPDPALTVVLLASPLDEDLEATLDALEGFFLGGESRGIEARLHLVFLLRTPEEFQAAARFPPLPDHPLPSRVWPLALWNRRGARLPREEHLRTWVQHFVEALLLTQAPLQPARGRDWMGLGLARMERAYPEAQELVPGLWEAIKEAGEGEPPPFCLPGPPRPASLSPYPPKPQRGDCFTYPEWEGPKWEEALHVRAQEEQAALDEALLPLEGSLRFPCVEEALGRGPKALEALLMTLREAQAELKAKQDRLLEELDEGLGLKGQRARFKRLKARKDRGRPVDPEEFAALEALFRELDGALEGGHLEALLERDREARDLQRKLAQLEQELAEGRETWNTQVEVPPPPKPQGFWARLRERFFSRPVPSSRSSLRKRLCDEAWSILGEAHEFHAAYAAKRERYGRIRQEYVFLRALLLALAEEEARIQEGLERIQGFRPKTPSRPANPLVVQLPGPRPPRSAYRQEAQRLLREGILDHLWSTEDLEALEEELLEGARRLLALTPPPGPLNPSPEAWALLVEAATPQVPVRTWPEHRAYAYVLGDAQGMRWGEPYGEEPWREGEVVLLRMVYPLVPEDLWREGAEPLAEEGEPLLEAAPPKDDLRPNPLLDEVLGLL</sequence>
<name>K7R8A0_THEOS</name>
<dbReference type="OrthoDB" id="23613at2"/>
<dbReference type="KEGG" id="tos:Theos_2280"/>
<gene>
    <name evidence="3" type="ORF">Theos_2280</name>
</gene>
<keyword evidence="4" id="KW-1185">Reference proteome</keyword>